<feature type="compositionally biased region" description="Basic and acidic residues" evidence="1">
    <location>
        <begin position="32"/>
        <end position="41"/>
    </location>
</feature>
<sequence>INSSIMLGAVCEMAQQKLDEVSRTTKAGMARVARETDEERQAKHKNRIGRPAKNQWYDRQAIADALAAGERPDEVAKRYGVGIATVYRIRKAAAAVA</sequence>
<gene>
    <name evidence="2" type="ORF">OFN31_27750</name>
</gene>
<evidence type="ECO:0000313" key="2">
    <source>
        <dbReference type="EMBL" id="MCV5625445.1"/>
    </source>
</evidence>
<dbReference type="AlphaFoldDB" id="A0AAP3A5R7"/>
<evidence type="ECO:0000313" key="3">
    <source>
        <dbReference type="Proteomes" id="UP001208624"/>
    </source>
</evidence>
<feature type="non-terminal residue" evidence="2">
    <location>
        <position position="1"/>
    </location>
</feature>
<dbReference type="SUPFAM" id="SSF46689">
    <property type="entry name" value="Homeodomain-like"/>
    <property type="match status" value="1"/>
</dbReference>
<name>A0AAP3A5R7_ECOLX</name>
<dbReference type="Gene3D" id="1.10.10.60">
    <property type="entry name" value="Homeodomain-like"/>
    <property type="match status" value="1"/>
</dbReference>
<organism evidence="2 3">
    <name type="scientific">Escherichia coli</name>
    <dbReference type="NCBI Taxonomy" id="562"/>
    <lineage>
        <taxon>Bacteria</taxon>
        <taxon>Pseudomonadati</taxon>
        <taxon>Pseudomonadota</taxon>
        <taxon>Gammaproteobacteria</taxon>
        <taxon>Enterobacterales</taxon>
        <taxon>Enterobacteriaceae</taxon>
        <taxon>Escherichia</taxon>
    </lineage>
</organism>
<dbReference type="InterPro" id="IPR009057">
    <property type="entry name" value="Homeodomain-like_sf"/>
</dbReference>
<comment type="caution">
    <text evidence="2">The sequence shown here is derived from an EMBL/GenBank/DDBJ whole genome shotgun (WGS) entry which is preliminary data.</text>
</comment>
<protein>
    <submittedName>
        <fullName evidence="2">Helix-turn-helix domain-containing protein</fullName>
    </submittedName>
</protein>
<dbReference type="Pfam" id="PF13384">
    <property type="entry name" value="HTH_23"/>
    <property type="match status" value="1"/>
</dbReference>
<dbReference type="EMBL" id="JAOVKC010000461">
    <property type="protein sequence ID" value="MCV5625445.1"/>
    <property type="molecule type" value="Genomic_DNA"/>
</dbReference>
<dbReference type="Proteomes" id="UP001208624">
    <property type="component" value="Unassembled WGS sequence"/>
</dbReference>
<evidence type="ECO:0000256" key="1">
    <source>
        <dbReference type="SAM" id="MobiDB-lite"/>
    </source>
</evidence>
<reference evidence="2" key="1">
    <citation type="submission" date="2023-06" db="EMBL/GenBank/DDBJ databases">
        <title>Deciphering the underlying mechanisms mediating the transmission of blaNDM gene from human to animals in China.</title>
        <authorList>
            <person name="Chen K."/>
            <person name="Chen S."/>
        </authorList>
    </citation>
    <scope>NUCLEOTIDE SEQUENCE</scope>
    <source>
        <strain evidence="2">1199</strain>
    </source>
</reference>
<proteinExistence type="predicted"/>
<accession>A0AAP3A5R7</accession>
<feature type="region of interest" description="Disordered" evidence="1">
    <location>
        <begin position="29"/>
        <end position="51"/>
    </location>
</feature>